<proteinExistence type="predicted"/>
<sequence length="107" mass="11423">MLAQQNDPRTRFKEGGAGVRASSESLGSPPSPRAPAPQGLARARIETLTRAPANEPRRGPCQGKPTGRPELAHAGHAPLATLTKTTLGNGYLSSCIDEKRSEMRYFV</sequence>
<dbReference type="Proteomes" id="UP001054252">
    <property type="component" value="Unassembled WGS sequence"/>
</dbReference>
<evidence type="ECO:0000256" key="1">
    <source>
        <dbReference type="SAM" id="MobiDB-lite"/>
    </source>
</evidence>
<accession>A0AAV5MTI8</accession>
<reference evidence="2 3" key="1">
    <citation type="journal article" date="2021" name="Commun. Biol.">
        <title>The genome of Shorea leprosula (Dipterocarpaceae) highlights the ecological relevance of drought in aseasonal tropical rainforests.</title>
        <authorList>
            <person name="Ng K.K.S."/>
            <person name="Kobayashi M.J."/>
            <person name="Fawcett J.A."/>
            <person name="Hatakeyama M."/>
            <person name="Paape T."/>
            <person name="Ng C.H."/>
            <person name="Ang C.C."/>
            <person name="Tnah L.H."/>
            <person name="Lee C.T."/>
            <person name="Nishiyama T."/>
            <person name="Sese J."/>
            <person name="O'Brien M.J."/>
            <person name="Copetti D."/>
            <person name="Mohd Noor M.I."/>
            <person name="Ong R.C."/>
            <person name="Putra M."/>
            <person name="Sireger I.Z."/>
            <person name="Indrioko S."/>
            <person name="Kosugi Y."/>
            <person name="Izuno A."/>
            <person name="Isagi Y."/>
            <person name="Lee S.L."/>
            <person name="Shimizu K.K."/>
        </authorList>
    </citation>
    <scope>NUCLEOTIDE SEQUENCE [LARGE SCALE GENOMIC DNA]</scope>
    <source>
        <strain evidence="2">214</strain>
    </source>
</reference>
<protein>
    <submittedName>
        <fullName evidence="2">Uncharacterized protein</fullName>
    </submittedName>
</protein>
<keyword evidence="3" id="KW-1185">Reference proteome</keyword>
<organism evidence="2 3">
    <name type="scientific">Rubroshorea leprosula</name>
    <dbReference type="NCBI Taxonomy" id="152421"/>
    <lineage>
        <taxon>Eukaryota</taxon>
        <taxon>Viridiplantae</taxon>
        <taxon>Streptophyta</taxon>
        <taxon>Embryophyta</taxon>
        <taxon>Tracheophyta</taxon>
        <taxon>Spermatophyta</taxon>
        <taxon>Magnoliopsida</taxon>
        <taxon>eudicotyledons</taxon>
        <taxon>Gunneridae</taxon>
        <taxon>Pentapetalae</taxon>
        <taxon>rosids</taxon>
        <taxon>malvids</taxon>
        <taxon>Malvales</taxon>
        <taxon>Dipterocarpaceae</taxon>
        <taxon>Rubroshorea</taxon>
    </lineage>
</organism>
<evidence type="ECO:0000313" key="2">
    <source>
        <dbReference type="EMBL" id="GKV52143.1"/>
    </source>
</evidence>
<gene>
    <name evidence="2" type="ORF">SLEP1_g58735</name>
</gene>
<name>A0AAV5MTI8_9ROSI</name>
<dbReference type="EMBL" id="BPVZ01000619">
    <property type="protein sequence ID" value="GKV52143.1"/>
    <property type="molecule type" value="Genomic_DNA"/>
</dbReference>
<feature type="region of interest" description="Disordered" evidence="1">
    <location>
        <begin position="1"/>
        <end position="72"/>
    </location>
</feature>
<comment type="caution">
    <text evidence="2">The sequence shown here is derived from an EMBL/GenBank/DDBJ whole genome shotgun (WGS) entry which is preliminary data.</text>
</comment>
<evidence type="ECO:0000313" key="3">
    <source>
        <dbReference type="Proteomes" id="UP001054252"/>
    </source>
</evidence>
<dbReference type="AlphaFoldDB" id="A0AAV5MTI8"/>